<evidence type="ECO:0000313" key="2">
    <source>
        <dbReference type="Proteomes" id="UP001432322"/>
    </source>
</evidence>
<protein>
    <submittedName>
        <fullName evidence="1">Uncharacterized protein</fullName>
    </submittedName>
</protein>
<name>A0AAV5UQX6_9BILA</name>
<accession>A0AAV5UQX6</accession>
<proteinExistence type="predicted"/>
<gene>
    <name evidence="1" type="ORF">PFISCL1PPCAC_284</name>
</gene>
<feature type="non-terminal residue" evidence="1">
    <location>
        <position position="87"/>
    </location>
</feature>
<comment type="caution">
    <text evidence="1">The sequence shown here is derived from an EMBL/GenBank/DDBJ whole genome shotgun (WGS) entry which is preliminary data.</text>
</comment>
<dbReference type="EMBL" id="BTSY01000001">
    <property type="protein sequence ID" value="GMT08987.1"/>
    <property type="molecule type" value="Genomic_DNA"/>
</dbReference>
<dbReference type="AlphaFoldDB" id="A0AAV5UQX6"/>
<feature type="non-terminal residue" evidence="1">
    <location>
        <position position="1"/>
    </location>
</feature>
<keyword evidence="2" id="KW-1185">Reference proteome</keyword>
<reference evidence="1" key="1">
    <citation type="submission" date="2023-10" db="EMBL/GenBank/DDBJ databases">
        <title>Genome assembly of Pristionchus species.</title>
        <authorList>
            <person name="Yoshida K."/>
            <person name="Sommer R.J."/>
        </authorList>
    </citation>
    <scope>NUCLEOTIDE SEQUENCE</scope>
    <source>
        <strain evidence="1">RS5133</strain>
    </source>
</reference>
<sequence length="87" mass="9873">RLVALSLETSLEVHQDLLPELLIARLLFPLPTLHSFPLLSEQSKSRRFIAVSRRVLRPSPGPSSSRVRTGRALWQQLEGVLHRSQLL</sequence>
<evidence type="ECO:0000313" key="1">
    <source>
        <dbReference type="EMBL" id="GMT08987.1"/>
    </source>
</evidence>
<dbReference type="Proteomes" id="UP001432322">
    <property type="component" value="Unassembled WGS sequence"/>
</dbReference>
<organism evidence="1 2">
    <name type="scientific">Pristionchus fissidentatus</name>
    <dbReference type="NCBI Taxonomy" id="1538716"/>
    <lineage>
        <taxon>Eukaryota</taxon>
        <taxon>Metazoa</taxon>
        <taxon>Ecdysozoa</taxon>
        <taxon>Nematoda</taxon>
        <taxon>Chromadorea</taxon>
        <taxon>Rhabditida</taxon>
        <taxon>Rhabditina</taxon>
        <taxon>Diplogasteromorpha</taxon>
        <taxon>Diplogasteroidea</taxon>
        <taxon>Neodiplogasteridae</taxon>
        <taxon>Pristionchus</taxon>
    </lineage>
</organism>